<dbReference type="Proteomes" id="UP000242525">
    <property type="component" value="Unassembled WGS sequence"/>
</dbReference>
<evidence type="ECO:0000313" key="3">
    <source>
        <dbReference type="EMBL" id="CDO51504.1"/>
    </source>
</evidence>
<evidence type="ECO:0000256" key="1">
    <source>
        <dbReference type="SAM" id="MobiDB-lite"/>
    </source>
</evidence>
<comment type="caution">
    <text evidence="3">The sequence shown here is derived from an EMBL/GenBank/DDBJ whole genome shotgun (WGS) entry which is preliminary data.</text>
</comment>
<dbReference type="STRING" id="1173061.A0A0J9X435"/>
<dbReference type="InterPro" id="IPR038921">
    <property type="entry name" value="YOR389W-like"/>
</dbReference>
<evidence type="ECO:0000256" key="2">
    <source>
        <dbReference type="SAM" id="SignalP"/>
    </source>
</evidence>
<accession>A0A0J9X435</accession>
<feature type="chain" id="PRO_5005325466" evidence="2">
    <location>
        <begin position="28"/>
        <end position="621"/>
    </location>
</feature>
<feature type="compositionally biased region" description="Polar residues" evidence="1">
    <location>
        <begin position="274"/>
        <end position="291"/>
    </location>
</feature>
<protein>
    <submittedName>
        <fullName evidence="3">Uncharacterized protein</fullName>
    </submittedName>
</protein>
<proteinExistence type="predicted"/>
<keyword evidence="2" id="KW-0732">Signal</keyword>
<dbReference type="OrthoDB" id="10261782at2759"/>
<dbReference type="AlphaFoldDB" id="A0A0J9X435"/>
<reference evidence="3" key="1">
    <citation type="submission" date="2014-03" db="EMBL/GenBank/DDBJ databases">
        <authorList>
            <person name="Casaregola S."/>
        </authorList>
    </citation>
    <scope>NUCLEOTIDE SEQUENCE [LARGE SCALE GENOMIC DNA]</scope>
    <source>
        <strain evidence="3">CLIB 918</strain>
    </source>
</reference>
<keyword evidence="4" id="KW-1185">Reference proteome</keyword>
<gene>
    <name evidence="3" type="ORF">BN980_GECA01s07369g</name>
</gene>
<organism evidence="3 4">
    <name type="scientific">Geotrichum candidum</name>
    <name type="common">Oospora lactis</name>
    <name type="synonym">Dipodascus geotrichum</name>
    <dbReference type="NCBI Taxonomy" id="1173061"/>
    <lineage>
        <taxon>Eukaryota</taxon>
        <taxon>Fungi</taxon>
        <taxon>Dikarya</taxon>
        <taxon>Ascomycota</taxon>
        <taxon>Saccharomycotina</taxon>
        <taxon>Dipodascomycetes</taxon>
        <taxon>Dipodascales</taxon>
        <taxon>Dipodascaceae</taxon>
        <taxon>Geotrichum</taxon>
    </lineage>
</organism>
<feature type="compositionally biased region" description="Basic residues" evidence="1">
    <location>
        <begin position="297"/>
        <end position="308"/>
    </location>
</feature>
<feature type="signal peptide" evidence="2">
    <location>
        <begin position="1"/>
        <end position="27"/>
    </location>
</feature>
<evidence type="ECO:0000313" key="4">
    <source>
        <dbReference type="Proteomes" id="UP000242525"/>
    </source>
</evidence>
<sequence length="621" mass="69331">MGILSDSFWRCLVVALLLLNSLWLLFQVNTDHAALSAPTALNWWFKHKPTFDTIDLSAPPSAPLELPTAAWIFNAVHNTMRILGNSVARNGFSFVSGHVPVGTFLYHGKTGAEPPAPGTMEWLAFDAEYSMVMLGGPFRSNNDSHFLTYVTTAPLKILNVDGASASLFPIGTMDSQGFVLDQPKPDWERFTEYERAELLCEFGKHSDVDGYVRLNTGFELILCDFGNPKVKLISNVDAITEYDDGFVSDDDNHNKSSMTQNLHKLLESRLDPSTLESQQETKYSGAINSQEEGPGRRPGHPPWRRTPKQARNSNDNQWAWVKSGVYHYNGDPRIVPDFRGFVSLYGRPEYYNLTGPVYTHRLLDAPPALRDEVRADLTAVLSVEQKYMDSNGVNWQTVTDDISGRFAPTLLVLNQTLGNLVALISSESTLSEEEETLEVRHAKTRVVRETAILLRQFTQRTTGGHAQGVAACRAFWDPARYLPSEYKANNLEKRIQGAVHVVMDELCGVIFDVFDWATPSPLAGSHEDEENYGSDAWNISSSAANSDESEIEYYAKRLASVIETLGWTEFMGCGPESCGIGEECYFPMWPGSNVKDEDYAIGMRCVSAKTFERPDFHNDEA</sequence>
<dbReference type="PANTHER" id="PTHR35204:SF1">
    <property type="entry name" value="ENTEROTOXIN"/>
    <property type="match status" value="1"/>
</dbReference>
<name>A0A0J9X435_GEOCN</name>
<dbReference type="EMBL" id="CCBN010000001">
    <property type="protein sequence ID" value="CDO51504.1"/>
    <property type="molecule type" value="Genomic_DNA"/>
</dbReference>
<feature type="region of interest" description="Disordered" evidence="1">
    <location>
        <begin position="273"/>
        <end position="314"/>
    </location>
</feature>
<dbReference type="PANTHER" id="PTHR35204">
    <property type="entry name" value="YALI0A21131P"/>
    <property type="match status" value="1"/>
</dbReference>